<proteinExistence type="predicted"/>
<name>A0A382ZQM5_9ZZZZ</name>
<sequence>MGSSADFKVKKGLQIQGGDINFSNADNNDIRVDAAAAGSNVAGKNLSISSGGSTGTGTSTINLATATAGSTGTGENSPTNKIVIGGAGVTTFTAGANLDIGAYTITGTRFISDIATGTAPFGVTSTTEVANLNAAKLSGADWDAPPAIGGTTAAAGSF</sequence>
<accession>A0A382ZQM5</accession>
<feature type="non-terminal residue" evidence="1">
    <location>
        <position position="158"/>
    </location>
</feature>
<reference evidence="1" key="1">
    <citation type="submission" date="2018-05" db="EMBL/GenBank/DDBJ databases">
        <authorList>
            <person name="Lanie J.A."/>
            <person name="Ng W.-L."/>
            <person name="Kazmierczak K.M."/>
            <person name="Andrzejewski T.M."/>
            <person name="Davidsen T.M."/>
            <person name="Wayne K.J."/>
            <person name="Tettelin H."/>
            <person name="Glass J.I."/>
            <person name="Rusch D."/>
            <person name="Podicherti R."/>
            <person name="Tsui H.-C.T."/>
            <person name="Winkler M.E."/>
        </authorList>
    </citation>
    <scope>NUCLEOTIDE SEQUENCE</scope>
</reference>
<organism evidence="1">
    <name type="scientific">marine metagenome</name>
    <dbReference type="NCBI Taxonomy" id="408172"/>
    <lineage>
        <taxon>unclassified sequences</taxon>
        <taxon>metagenomes</taxon>
        <taxon>ecological metagenomes</taxon>
    </lineage>
</organism>
<evidence type="ECO:0000313" key="1">
    <source>
        <dbReference type="EMBL" id="SVD97847.1"/>
    </source>
</evidence>
<dbReference type="AlphaFoldDB" id="A0A382ZQM5"/>
<gene>
    <name evidence="1" type="ORF">METZ01_LOCUS450701</name>
</gene>
<dbReference type="EMBL" id="UINC01185904">
    <property type="protein sequence ID" value="SVD97847.1"/>
    <property type="molecule type" value="Genomic_DNA"/>
</dbReference>
<protein>
    <submittedName>
        <fullName evidence="1">Uncharacterized protein</fullName>
    </submittedName>
</protein>